<dbReference type="InterPro" id="IPR017900">
    <property type="entry name" value="4Fe4S_Fe_S_CS"/>
</dbReference>
<organism evidence="5 6">
    <name type="scientific">Candidatus Wallbacteria bacterium HGW-Wallbacteria-1</name>
    <dbReference type="NCBI Taxonomy" id="2013854"/>
    <lineage>
        <taxon>Bacteria</taxon>
        <taxon>Candidatus Walliibacteriota</taxon>
    </lineage>
</organism>
<evidence type="ECO:0000256" key="3">
    <source>
        <dbReference type="ARBA" id="ARBA00023014"/>
    </source>
</evidence>
<dbReference type="InterPro" id="IPR023210">
    <property type="entry name" value="NADP_OxRdtase_dom"/>
</dbReference>
<dbReference type="InterPro" id="IPR017896">
    <property type="entry name" value="4Fe4S_Fe-S-bd"/>
</dbReference>
<dbReference type="SUPFAM" id="SSF51430">
    <property type="entry name" value="NAD(P)-linked oxidoreductase"/>
    <property type="match status" value="1"/>
</dbReference>
<dbReference type="PANTHER" id="PTHR43312">
    <property type="entry name" value="D-THREO-ALDOSE 1-DEHYDROGENASE"/>
    <property type="match status" value="1"/>
</dbReference>
<dbReference type="GO" id="GO:0051536">
    <property type="term" value="F:iron-sulfur cluster binding"/>
    <property type="evidence" value="ECO:0007669"/>
    <property type="project" value="UniProtKB-KW"/>
</dbReference>
<proteinExistence type="predicted"/>
<dbReference type="PROSITE" id="PS00198">
    <property type="entry name" value="4FE4S_FER_1"/>
    <property type="match status" value="1"/>
</dbReference>
<dbReference type="AlphaFoldDB" id="A0A2N1PI75"/>
<dbReference type="Pfam" id="PF13187">
    <property type="entry name" value="Fer4_9"/>
    <property type="match status" value="1"/>
</dbReference>
<evidence type="ECO:0000313" key="6">
    <source>
        <dbReference type="Proteomes" id="UP000233256"/>
    </source>
</evidence>
<dbReference type="InterPro" id="IPR036812">
    <property type="entry name" value="NAD(P)_OxRdtase_dom_sf"/>
</dbReference>
<keyword evidence="3" id="KW-0411">Iron-sulfur</keyword>
<reference evidence="5 6" key="1">
    <citation type="journal article" date="2017" name="ISME J.">
        <title>Potential for microbial H2 and metal transformations associated with novel bacteria and archaea in deep terrestrial subsurface sediments.</title>
        <authorList>
            <person name="Hernsdorf A.W."/>
            <person name="Amano Y."/>
            <person name="Miyakawa K."/>
            <person name="Ise K."/>
            <person name="Suzuki Y."/>
            <person name="Anantharaman K."/>
            <person name="Probst A."/>
            <person name="Burstein D."/>
            <person name="Thomas B.C."/>
            <person name="Banfield J.F."/>
        </authorList>
    </citation>
    <scope>NUCLEOTIDE SEQUENCE [LARGE SCALE GENOMIC DNA]</scope>
    <source>
        <strain evidence="5">HGW-Wallbacteria-1</strain>
    </source>
</reference>
<dbReference type="Gene3D" id="3.30.70.20">
    <property type="match status" value="1"/>
</dbReference>
<sequence>MQYRTFGKTGEKVSVLGFGCMRLPILGNDHTKINEPEAVKMIRYAIDHGVNFIDTAYPYHSNDFSKGGMSEPLVARALADGYRKKVKIQTKLPSWLINSPQDFDKYLNEQLQRLNTAQIDFYILHALNRKTWDNLKKHGAIEFLERAKKDGRIKHAGFSFHDTKEVFMEIVDANDWDFCLIQYNYLDEDFQQGKEGLDRAIQKGMGIAIMEPLKGGNLVKELPAEAEEIFKSSKVKHTKAEWAFKWLWNNPGIHVVLSGMSLMDHVKENVQTACKSAPNSLSADELARFAGVQEAFRKTRKVNCTKCRYCMPCPFGVDIPKNFQHYNDSFLFGSKGAKDKLKRAYSFLISENESAKKCTGCGLCETHCPQKIKIREKMAEIVTLVG</sequence>
<gene>
    <name evidence="5" type="ORF">CVV64_20570</name>
</gene>
<dbReference type="SUPFAM" id="SSF46548">
    <property type="entry name" value="alpha-helical ferredoxin"/>
    <property type="match status" value="1"/>
</dbReference>
<dbReference type="PROSITE" id="PS51379">
    <property type="entry name" value="4FE4S_FER_2"/>
    <property type="match status" value="1"/>
</dbReference>
<dbReference type="GO" id="GO:0046872">
    <property type="term" value="F:metal ion binding"/>
    <property type="evidence" value="ECO:0007669"/>
    <property type="project" value="UniProtKB-KW"/>
</dbReference>
<dbReference type="InterPro" id="IPR053135">
    <property type="entry name" value="AKR2_Oxidoreductase"/>
</dbReference>
<dbReference type="EMBL" id="PGXC01000073">
    <property type="protein sequence ID" value="PKK88034.1"/>
    <property type="molecule type" value="Genomic_DNA"/>
</dbReference>
<evidence type="ECO:0000256" key="2">
    <source>
        <dbReference type="ARBA" id="ARBA00023004"/>
    </source>
</evidence>
<comment type="caution">
    <text evidence="5">The sequence shown here is derived from an EMBL/GenBank/DDBJ whole genome shotgun (WGS) entry which is preliminary data.</text>
</comment>
<keyword evidence="1" id="KW-0479">Metal-binding</keyword>
<name>A0A2N1PI75_9BACT</name>
<evidence type="ECO:0000256" key="1">
    <source>
        <dbReference type="ARBA" id="ARBA00022723"/>
    </source>
</evidence>
<dbReference type="CDD" id="cd19096">
    <property type="entry name" value="AKR_Fe-S_oxidoreductase"/>
    <property type="match status" value="1"/>
</dbReference>
<feature type="domain" description="4Fe-4S ferredoxin-type" evidence="4">
    <location>
        <begin position="347"/>
        <end position="377"/>
    </location>
</feature>
<dbReference type="Pfam" id="PF00248">
    <property type="entry name" value="Aldo_ket_red"/>
    <property type="match status" value="1"/>
</dbReference>
<dbReference type="Gene3D" id="3.20.20.100">
    <property type="entry name" value="NADP-dependent oxidoreductase domain"/>
    <property type="match status" value="1"/>
</dbReference>
<evidence type="ECO:0000259" key="4">
    <source>
        <dbReference type="PROSITE" id="PS51379"/>
    </source>
</evidence>
<keyword evidence="2" id="KW-0408">Iron</keyword>
<evidence type="ECO:0000313" key="5">
    <source>
        <dbReference type="EMBL" id="PKK88034.1"/>
    </source>
</evidence>
<dbReference type="Proteomes" id="UP000233256">
    <property type="component" value="Unassembled WGS sequence"/>
</dbReference>
<accession>A0A2N1PI75</accession>
<dbReference type="PANTHER" id="PTHR43312:SF2">
    <property type="entry name" value="OXIDOREDUCTASE"/>
    <property type="match status" value="1"/>
</dbReference>
<protein>
    <submittedName>
        <fullName evidence="5">Aldo/keto reductase</fullName>
    </submittedName>
</protein>